<feature type="signal peptide" evidence="3">
    <location>
        <begin position="1"/>
        <end position="24"/>
    </location>
</feature>
<dbReference type="Gene3D" id="2.40.30.170">
    <property type="match status" value="1"/>
</dbReference>
<protein>
    <submittedName>
        <fullName evidence="6">Putative Co/Zn/Cd efflux system membrane fusion protein</fullName>
    </submittedName>
</protein>
<dbReference type="InterPro" id="IPR006143">
    <property type="entry name" value="RND_pump_MFP"/>
</dbReference>
<dbReference type="eggNOG" id="COG0845">
    <property type="taxonomic scope" value="Bacteria"/>
</dbReference>
<accession>A0A0S2W848</accession>
<proteinExistence type="inferred from homology"/>
<evidence type="ECO:0000256" key="1">
    <source>
        <dbReference type="ARBA" id="ARBA00009477"/>
    </source>
</evidence>
<feature type="chain" id="PRO_5006606438" evidence="3">
    <location>
        <begin position="25"/>
        <end position="393"/>
    </location>
</feature>
<dbReference type="PANTHER" id="PTHR30469">
    <property type="entry name" value="MULTIDRUG RESISTANCE PROTEIN MDTA"/>
    <property type="match status" value="1"/>
</dbReference>
<dbReference type="InterPro" id="IPR058637">
    <property type="entry name" value="YknX-like_C"/>
</dbReference>
<feature type="domain" description="CusB-like beta-barrel" evidence="4">
    <location>
        <begin position="243"/>
        <end position="314"/>
    </location>
</feature>
<evidence type="ECO:0000259" key="4">
    <source>
        <dbReference type="Pfam" id="PF25954"/>
    </source>
</evidence>
<dbReference type="EMBL" id="CP011307">
    <property type="protein sequence ID" value="ALP95530.1"/>
    <property type="molecule type" value="Genomic_DNA"/>
</dbReference>
<reference evidence="6 7" key="1">
    <citation type="journal article" date="2015" name="Nat. Commun.">
        <title>Production of butyrate from lysine and the Amadori product fructoselysine by a human gut commensal.</title>
        <authorList>
            <person name="Bui T.P."/>
            <person name="Ritari J."/>
            <person name="Boeren S."/>
            <person name="de Waard P."/>
            <person name="Plugge C.M."/>
            <person name="de Vos W.M."/>
        </authorList>
    </citation>
    <scope>NUCLEOTIDE SEQUENCE [LARGE SCALE GENOMIC DNA]</scope>
    <source>
        <strain evidence="6 7">AF211</strain>
    </source>
</reference>
<evidence type="ECO:0000259" key="5">
    <source>
        <dbReference type="Pfam" id="PF25989"/>
    </source>
</evidence>
<dbReference type="GO" id="GO:1990281">
    <property type="term" value="C:efflux pump complex"/>
    <property type="evidence" value="ECO:0007669"/>
    <property type="project" value="TreeGrafter"/>
</dbReference>
<name>A0A0S2W848_9FIRM</name>
<comment type="similarity">
    <text evidence="1">Belongs to the membrane fusion protein (MFP) (TC 8.A.1) family.</text>
</comment>
<keyword evidence="7" id="KW-1185">Reference proteome</keyword>
<evidence type="ECO:0000256" key="3">
    <source>
        <dbReference type="SAM" id="SignalP"/>
    </source>
</evidence>
<dbReference type="Pfam" id="PF25954">
    <property type="entry name" value="Beta-barrel_RND_2"/>
    <property type="match status" value="1"/>
</dbReference>
<dbReference type="RefSeq" id="WP_058118550.1">
    <property type="nucleotide sequence ID" value="NZ_CP011307.1"/>
</dbReference>
<dbReference type="AlphaFoldDB" id="A0A0S2W848"/>
<dbReference type="Gene3D" id="2.40.420.20">
    <property type="match status" value="1"/>
</dbReference>
<reference evidence="7" key="2">
    <citation type="submission" date="2015-04" db="EMBL/GenBank/DDBJ databases">
        <title>A butyrogenic pathway from the amino acid lysine in a human gut commensal.</title>
        <authorList>
            <person name="de Vos W.M."/>
            <person name="Bui N.T.P."/>
            <person name="Plugge C.M."/>
            <person name="Ritari J."/>
        </authorList>
    </citation>
    <scope>NUCLEOTIDE SEQUENCE [LARGE SCALE GENOMIC DNA]</scope>
    <source>
        <strain evidence="7">AF211</strain>
    </source>
</reference>
<organism evidence="6 7">
    <name type="scientific">Intestinimonas butyriciproducens</name>
    <dbReference type="NCBI Taxonomy" id="1297617"/>
    <lineage>
        <taxon>Bacteria</taxon>
        <taxon>Bacillati</taxon>
        <taxon>Bacillota</taxon>
        <taxon>Clostridia</taxon>
        <taxon>Eubacteriales</taxon>
        <taxon>Intestinimonas</taxon>
    </lineage>
</organism>
<feature type="coiled-coil region" evidence="2">
    <location>
        <begin position="176"/>
        <end position="203"/>
    </location>
</feature>
<dbReference type="Pfam" id="PF25989">
    <property type="entry name" value="YknX_C"/>
    <property type="match status" value="1"/>
</dbReference>
<dbReference type="GO" id="GO:0015562">
    <property type="term" value="F:efflux transmembrane transporter activity"/>
    <property type="evidence" value="ECO:0007669"/>
    <property type="project" value="TreeGrafter"/>
</dbReference>
<feature type="domain" description="YknX-like C-terminal permuted SH3-like" evidence="5">
    <location>
        <begin position="321"/>
        <end position="387"/>
    </location>
</feature>
<dbReference type="Gene3D" id="2.40.50.100">
    <property type="match status" value="1"/>
</dbReference>
<evidence type="ECO:0000313" key="6">
    <source>
        <dbReference type="EMBL" id="ALP95530.1"/>
    </source>
</evidence>
<gene>
    <name evidence="6" type="ORF">IB211_03139</name>
</gene>
<dbReference type="PANTHER" id="PTHR30469:SF15">
    <property type="entry name" value="HLYD FAMILY OF SECRETION PROTEINS"/>
    <property type="match status" value="1"/>
</dbReference>
<dbReference type="KEGG" id="ibu:IB211_03139"/>
<keyword evidence="3" id="KW-0732">Signal</keyword>
<dbReference type="STRING" id="1297617.IB211_03139"/>
<dbReference type="PROSITE" id="PS51257">
    <property type="entry name" value="PROKAR_LIPOPROTEIN"/>
    <property type="match status" value="1"/>
</dbReference>
<dbReference type="NCBIfam" id="TIGR01730">
    <property type="entry name" value="RND_mfp"/>
    <property type="match status" value="1"/>
</dbReference>
<dbReference type="PATRIC" id="fig|1297617.4.peg.3226"/>
<evidence type="ECO:0000256" key="2">
    <source>
        <dbReference type="SAM" id="Coils"/>
    </source>
</evidence>
<evidence type="ECO:0000313" key="7">
    <source>
        <dbReference type="Proteomes" id="UP000064844"/>
    </source>
</evidence>
<dbReference type="SUPFAM" id="SSF111369">
    <property type="entry name" value="HlyD-like secretion proteins"/>
    <property type="match status" value="1"/>
</dbReference>
<dbReference type="Proteomes" id="UP000064844">
    <property type="component" value="Chromosome"/>
</dbReference>
<keyword evidence="2" id="KW-0175">Coiled coil</keyword>
<sequence>MTHQKPIVSLLLAGLLTLSLTACGKDDSQPSPDAGTSVPAGTAVQVETVTSDTISSENKVSGKVTSDLDASVFVATSAKCTAVYVEVGDTVRAGQALCTLDLASTLSSYEAANIGYTSAVQSYQDQAALFDKQIALYEKNVNDLKALQEIGAASQSEIDAAELTLMSAQVTRDSTLSQLEAGIQSAKASVEQLATALENVDARGNVIAPISGVLLSLSAEKDGFVSSAMPVAVIDGVDQLKIAVTVSEALVPKLSIGDSVDVTVNSVGASFTGTIRAVDKTANAQTKLYTVTVTIPSEVDGLLSGMFADVTFHTDTSADTIVIPAQAVLTSGGTQYVYVVEGDTARYVEVTTGLTGNGVTEITSGLEAGQQLVTVGQAYLSDGAPVRIVTRED</sequence>
<dbReference type="InterPro" id="IPR058792">
    <property type="entry name" value="Beta-barrel_RND_2"/>
</dbReference>